<dbReference type="GO" id="GO:0008270">
    <property type="term" value="F:zinc ion binding"/>
    <property type="evidence" value="ECO:0007669"/>
    <property type="project" value="UniProtKB-KW"/>
</dbReference>
<keyword evidence="1" id="KW-0479">Metal-binding</keyword>
<proteinExistence type="predicted"/>
<feature type="domain" description="SWIM-type" evidence="2">
    <location>
        <begin position="96"/>
        <end position="130"/>
    </location>
</feature>
<gene>
    <name evidence="4" type="primary">LOC121394263</name>
</gene>
<reference evidence="4" key="1">
    <citation type="submission" date="2025-08" db="UniProtKB">
        <authorList>
            <consortium name="RefSeq"/>
        </authorList>
    </citation>
    <scope>IDENTIFICATION</scope>
    <source>
        <strain evidence="4">J_2021</strain>
        <tissue evidence="4">Erythrocytes</tissue>
    </source>
</reference>
<dbReference type="InterPro" id="IPR007527">
    <property type="entry name" value="Znf_SWIM"/>
</dbReference>
<evidence type="ECO:0000313" key="3">
    <source>
        <dbReference type="Proteomes" id="UP000186698"/>
    </source>
</evidence>
<dbReference type="KEGG" id="xla:121394263"/>
<keyword evidence="3" id="KW-1185">Reference proteome</keyword>
<evidence type="ECO:0000256" key="1">
    <source>
        <dbReference type="PROSITE-ProRule" id="PRU00325"/>
    </source>
</evidence>
<dbReference type="Proteomes" id="UP000186698">
    <property type="component" value="Chromosome 5S"/>
</dbReference>
<dbReference type="AlphaFoldDB" id="A0A8J1KVA7"/>
<sequence length="251" mass="29548">MEGYKNCTLSELLIVLHKHFFPNAHKKYIQLNVQNCEAYRKYKKEVPDFLRNRPRDFVRHMMTRLDTTLDNSHIKILDRKSGIFEVNSEENAAKTYQVTFKDGIPSCTCADWENHFLPCKHICCILKYNSQLKWDRLNPAYCQNPLFLLDKDCLSVSSVEPKIESDYMATPLSDSNVLALPDRKKSRRKKLIHNCVLNLKRIIDCTYLQKNEKYLEELDENIKLLLQNIQANIPFEKDLPLIETPKKKINK</sequence>
<keyword evidence="1" id="KW-0862">Zinc</keyword>
<keyword evidence="1" id="KW-0863">Zinc-finger</keyword>
<accession>A0A8J1KVA7</accession>
<dbReference type="PROSITE" id="PS50966">
    <property type="entry name" value="ZF_SWIM"/>
    <property type="match status" value="1"/>
</dbReference>
<name>A0A8J1KVA7_XENLA</name>
<dbReference type="RefSeq" id="XP_041420683.1">
    <property type="nucleotide sequence ID" value="XM_041564749.1"/>
</dbReference>
<dbReference type="PANTHER" id="PTHR47456">
    <property type="entry name" value="PHD-TYPE DOMAIN-CONTAINING PROTEIN"/>
    <property type="match status" value="1"/>
</dbReference>
<dbReference type="OrthoDB" id="5984937at2759"/>
<evidence type="ECO:0000313" key="4">
    <source>
        <dbReference type="RefSeq" id="XP_041420683.1"/>
    </source>
</evidence>
<evidence type="ECO:0000259" key="2">
    <source>
        <dbReference type="PROSITE" id="PS50966"/>
    </source>
</evidence>
<dbReference type="GeneID" id="121394263"/>
<protein>
    <submittedName>
        <fullName evidence="4">Uncharacterized protein LOC121394263</fullName>
    </submittedName>
</protein>
<organism evidence="3 4">
    <name type="scientific">Xenopus laevis</name>
    <name type="common">African clawed frog</name>
    <dbReference type="NCBI Taxonomy" id="8355"/>
    <lineage>
        <taxon>Eukaryota</taxon>
        <taxon>Metazoa</taxon>
        <taxon>Chordata</taxon>
        <taxon>Craniata</taxon>
        <taxon>Vertebrata</taxon>
        <taxon>Euteleostomi</taxon>
        <taxon>Amphibia</taxon>
        <taxon>Batrachia</taxon>
        <taxon>Anura</taxon>
        <taxon>Pipoidea</taxon>
        <taxon>Pipidae</taxon>
        <taxon>Xenopodinae</taxon>
        <taxon>Xenopus</taxon>
        <taxon>Xenopus</taxon>
    </lineage>
</organism>